<evidence type="ECO:0000313" key="2">
    <source>
        <dbReference type="Proteomes" id="UP000789572"/>
    </source>
</evidence>
<organism evidence="1 2">
    <name type="scientific">Paraglomus occultum</name>
    <dbReference type="NCBI Taxonomy" id="144539"/>
    <lineage>
        <taxon>Eukaryota</taxon>
        <taxon>Fungi</taxon>
        <taxon>Fungi incertae sedis</taxon>
        <taxon>Mucoromycota</taxon>
        <taxon>Glomeromycotina</taxon>
        <taxon>Glomeromycetes</taxon>
        <taxon>Paraglomerales</taxon>
        <taxon>Paraglomeraceae</taxon>
        <taxon>Paraglomus</taxon>
    </lineage>
</organism>
<gene>
    <name evidence="1" type="ORF">POCULU_LOCUS10346</name>
</gene>
<accession>A0A9N9H9J3</accession>
<reference evidence="1" key="1">
    <citation type="submission" date="2021-06" db="EMBL/GenBank/DDBJ databases">
        <authorList>
            <person name="Kallberg Y."/>
            <person name="Tangrot J."/>
            <person name="Rosling A."/>
        </authorList>
    </citation>
    <scope>NUCLEOTIDE SEQUENCE</scope>
    <source>
        <strain evidence="1">IA702</strain>
    </source>
</reference>
<dbReference type="EMBL" id="CAJVPJ010005136">
    <property type="protein sequence ID" value="CAG8658787.1"/>
    <property type="molecule type" value="Genomic_DNA"/>
</dbReference>
<name>A0A9N9H9J3_9GLOM</name>
<comment type="caution">
    <text evidence="1">The sequence shown here is derived from an EMBL/GenBank/DDBJ whole genome shotgun (WGS) entry which is preliminary data.</text>
</comment>
<dbReference type="Proteomes" id="UP000789572">
    <property type="component" value="Unassembled WGS sequence"/>
</dbReference>
<evidence type="ECO:0000313" key="1">
    <source>
        <dbReference type="EMBL" id="CAG8658787.1"/>
    </source>
</evidence>
<proteinExistence type="predicted"/>
<sequence length="40" mass="4556">LNNLKLADPSVNKTVNEYLAVDNDLVSTELLTEEDIFEEF</sequence>
<feature type="non-terminal residue" evidence="1">
    <location>
        <position position="1"/>
    </location>
</feature>
<dbReference type="AlphaFoldDB" id="A0A9N9H9J3"/>
<keyword evidence="2" id="KW-1185">Reference proteome</keyword>
<protein>
    <submittedName>
        <fullName evidence="1">7495_t:CDS:1</fullName>
    </submittedName>
</protein>